<protein>
    <submittedName>
        <fullName evidence="2">Uncharacterized protein</fullName>
    </submittedName>
</protein>
<sequence length="317" mass="34226">MAVNRTPNHPASLSGLFKTLGKGNVTTPSYVQCSGAFNSKAEDFEIRSTTNTALNNLLESTSIYYLSRKFMPLNDRSIPTLAYIQESVTVTGRAANHSLNFANKANVNSLGIVASCQEVASESEGSTHLEVVVAHNDWDSQEQCFRQFNICYIVPGSKLHVKTFGLYVVGREVSHVSVTSGHQLGQIALGTPSSSSPSGKPGRTLGVVLCSIADTRSLIVLLSRTFAPAVPDSKLGHTLTPHRSKTPSPQKKSQLVPSGSSPKGKGKAQVLDKSNDGDVFLAGEEEEDFSEEEVKPKPRRCPRKDVVKDAAKRMKKI</sequence>
<feature type="compositionally biased region" description="Basic and acidic residues" evidence="1">
    <location>
        <begin position="303"/>
        <end position="317"/>
    </location>
</feature>
<accession>A0A2N5UA40</accession>
<reference evidence="2 3" key="1">
    <citation type="submission" date="2017-11" db="EMBL/GenBank/DDBJ databases">
        <title>De novo assembly and phasing of dikaryotic genomes from two isolates of Puccinia coronata f. sp. avenae, the causal agent of oat crown rust.</title>
        <authorList>
            <person name="Miller M.E."/>
            <person name="Zhang Y."/>
            <person name="Omidvar V."/>
            <person name="Sperschneider J."/>
            <person name="Schwessinger B."/>
            <person name="Raley C."/>
            <person name="Palmer J.M."/>
            <person name="Garnica D."/>
            <person name="Upadhyaya N."/>
            <person name="Rathjen J."/>
            <person name="Taylor J.M."/>
            <person name="Park R.F."/>
            <person name="Dodds P.N."/>
            <person name="Hirsch C.D."/>
            <person name="Kianian S.F."/>
            <person name="Figueroa M."/>
        </authorList>
    </citation>
    <scope>NUCLEOTIDE SEQUENCE [LARGE SCALE GENOMIC DNA]</scope>
    <source>
        <strain evidence="2">12SD80</strain>
    </source>
</reference>
<proteinExistence type="predicted"/>
<gene>
    <name evidence="2" type="ORF">PCASD_19247</name>
</gene>
<dbReference type="Proteomes" id="UP000235392">
    <property type="component" value="Unassembled WGS sequence"/>
</dbReference>
<evidence type="ECO:0000313" key="3">
    <source>
        <dbReference type="Proteomes" id="UP000235392"/>
    </source>
</evidence>
<feature type="region of interest" description="Disordered" evidence="1">
    <location>
        <begin position="232"/>
        <end position="317"/>
    </location>
</feature>
<feature type="compositionally biased region" description="Polar residues" evidence="1">
    <location>
        <begin position="246"/>
        <end position="261"/>
    </location>
</feature>
<name>A0A2N5UA40_9BASI</name>
<dbReference type="EMBL" id="PGCI01000194">
    <property type="protein sequence ID" value="PLW34600.1"/>
    <property type="molecule type" value="Genomic_DNA"/>
</dbReference>
<evidence type="ECO:0000256" key="1">
    <source>
        <dbReference type="SAM" id="MobiDB-lite"/>
    </source>
</evidence>
<comment type="caution">
    <text evidence="2">The sequence shown here is derived from an EMBL/GenBank/DDBJ whole genome shotgun (WGS) entry which is preliminary data.</text>
</comment>
<dbReference type="AlphaFoldDB" id="A0A2N5UA40"/>
<organism evidence="2 3">
    <name type="scientific">Puccinia coronata f. sp. avenae</name>
    <dbReference type="NCBI Taxonomy" id="200324"/>
    <lineage>
        <taxon>Eukaryota</taxon>
        <taxon>Fungi</taxon>
        <taxon>Dikarya</taxon>
        <taxon>Basidiomycota</taxon>
        <taxon>Pucciniomycotina</taxon>
        <taxon>Pucciniomycetes</taxon>
        <taxon>Pucciniales</taxon>
        <taxon>Pucciniaceae</taxon>
        <taxon>Puccinia</taxon>
    </lineage>
</organism>
<evidence type="ECO:0000313" key="2">
    <source>
        <dbReference type="EMBL" id="PLW34600.1"/>
    </source>
</evidence>